<dbReference type="SMART" id="SM00398">
    <property type="entry name" value="HMG"/>
    <property type="match status" value="2"/>
</dbReference>
<evidence type="ECO:0000256" key="5">
    <source>
        <dbReference type="SAM" id="MobiDB-lite"/>
    </source>
</evidence>
<dbReference type="InterPro" id="IPR036910">
    <property type="entry name" value="HMG_box_dom_sf"/>
</dbReference>
<dbReference type="GO" id="GO:0003677">
    <property type="term" value="F:DNA binding"/>
    <property type="evidence" value="ECO:0007669"/>
    <property type="project" value="UniProtKB-UniRule"/>
</dbReference>
<feature type="region of interest" description="Disordered" evidence="5">
    <location>
        <begin position="73"/>
        <end position="97"/>
    </location>
</feature>
<comment type="subcellular location">
    <subcellularLocation>
        <location evidence="1">Nucleus</location>
    </subcellularLocation>
</comment>
<accession>A0A1E4TKY0</accession>
<dbReference type="Gene3D" id="1.10.30.10">
    <property type="entry name" value="High mobility group box domain"/>
    <property type="match status" value="2"/>
</dbReference>
<evidence type="ECO:0000259" key="6">
    <source>
        <dbReference type="PROSITE" id="PS50118"/>
    </source>
</evidence>
<feature type="DNA-binding region" description="HMG box" evidence="4">
    <location>
        <begin position="217"/>
        <end position="280"/>
    </location>
</feature>
<dbReference type="CDD" id="cd00084">
    <property type="entry name" value="HMG-box_SF"/>
    <property type="match status" value="1"/>
</dbReference>
<evidence type="ECO:0000313" key="7">
    <source>
        <dbReference type="EMBL" id="ODV92308.1"/>
    </source>
</evidence>
<feature type="DNA-binding region" description="HMG box" evidence="4">
    <location>
        <begin position="119"/>
        <end position="179"/>
    </location>
</feature>
<dbReference type="OrthoDB" id="1919336at2759"/>
<feature type="domain" description="HMG box" evidence="6">
    <location>
        <begin position="119"/>
        <end position="179"/>
    </location>
</feature>
<protein>
    <recommendedName>
        <fullName evidence="6">HMG box domain-containing protein</fullName>
    </recommendedName>
</protein>
<keyword evidence="2 4" id="KW-0238">DNA-binding</keyword>
<feature type="domain" description="HMG box" evidence="6">
    <location>
        <begin position="217"/>
        <end position="280"/>
    </location>
</feature>
<organism evidence="7 8">
    <name type="scientific">Tortispora caseinolytica NRRL Y-17796</name>
    <dbReference type="NCBI Taxonomy" id="767744"/>
    <lineage>
        <taxon>Eukaryota</taxon>
        <taxon>Fungi</taxon>
        <taxon>Dikarya</taxon>
        <taxon>Ascomycota</taxon>
        <taxon>Saccharomycotina</taxon>
        <taxon>Trigonopsidomycetes</taxon>
        <taxon>Trigonopsidales</taxon>
        <taxon>Trigonopsidaceae</taxon>
        <taxon>Tortispora</taxon>
    </lineage>
</organism>
<dbReference type="EMBL" id="KV453841">
    <property type="protein sequence ID" value="ODV92308.1"/>
    <property type="molecule type" value="Genomic_DNA"/>
</dbReference>
<dbReference type="PROSITE" id="PS50118">
    <property type="entry name" value="HMG_BOX_2"/>
    <property type="match status" value="2"/>
</dbReference>
<evidence type="ECO:0000256" key="4">
    <source>
        <dbReference type="PROSITE-ProRule" id="PRU00267"/>
    </source>
</evidence>
<keyword evidence="3 4" id="KW-0539">Nucleus</keyword>
<name>A0A1E4TKY0_9ASCO</name>
<gene>
    <name evidence="7" type="ORF">CANCADRAFT_84819</name>
</gene>
<dbReference type="SUPFAM" id="SSF47095">
    <property type="entry name" value="HMG-box"/>
    <property type="match status" value="2"/>
</dbReference>
<dbReference type="GO" id="GO:0005634">
    <property type="term" value="C:nucleus"/>
    <property type="evidence" value="ECO:0007669"/>
    <property type="project" value="UniProtKB-SubCell"/>
</dbReference>
<dbReference type="PANTHER" id="PTHR48112:SF32">
    <property type="entry name" value="HIGH MOBILITY GROUP PROTEIN B3"/>
    <property type="match status" value="1"/>
</dbReference>
<evidence type="ECO:0000256" key="3">
    <source>
        <dbReference type="ARBA" id="ARBA00023242"/>
    </source>
</evidence>
<sequence length="286" mass="33323">MLRVNTRVVHKGNTQKLNALHRHSVSKATVVCRYSNSTFALNIRNYSSDNDALIRLYKEKIASKIAKDRERALRSRERDRLQKAKTQGELDQIQQEHKTQGVTFKPSKFYVEPPLPKPPVRPRSSYQLYISCTDGGPFAENVDAAIQKWKSFSAAEKAQFAEMAEVDAQRFEKDFEDYIKIHGISVIRKFNYSRNKNIGDDTKKVRPFPVPKNFRFPRRPFNFYVKEQMDTGKYATVVEAIKALSSKWKEFTDAEKAPYVEMATKEREEFESKYGKPDKRQQFEDS</sequence>
<dbReference type="AlphaFoldDB" id="A0A1E4TKY0"/>
<dbReference type="PANTHER" id="PTHR48112">
    <property type="entry name" value="HIGH MOBILITY GROUP PROTEIN DSP1"/>
    <property type="match status" value="1"/>
</dbReference>
<dbReference type="Proteomes" id="UP000095023">
    <property type="component" value="Unassembled WGS sequence"/>
</dbReference>
<dbReference type="Pfam" id="PF09011">
    <property type="entry name" value="HMG_box_2"/>
    <property type="match status" value="1"/>
</dbReference>
<keyword evidence="8" id="KW-1185">Reference proteome</keyword>
<reference evidence="8" key="1">
    <citation type="submission" date="2016-02" db="EMBL/GenBank/DDBJ databases">
        <title>Comparative genomics of biotechnologically important yeasts.</title>
        <authorList>
            <consortium name="DOE Joint Genome Institute"/>
            <person name="Riley R."/>
            <person name="Haridas S."/>
            <person name="Wolfe K.H."/>
            <person name="Lopes M.R."/>
            <person name="Hittinger C.T."/>
            <person name="Goker M."/>
            <person name="Salamov A."/>
            <person name="Wisecaver J."/>
            <person name="Long T.M."/>
            <person name="Aerts A.L."/>
            <person name="Barry K."/>
            <person name="Choi C."/>
            <person name="Clum A."/>
            <person name="Coughlan A.Y."/>
            <person name="Deshpande S."/>
            <person name="Douglass A.P."/>
            <person name="Hanson S.J."/>
            <person name="Klenk H.-P."/>
            <person name="Labutti K."/>
            <person name="Lapidus A."/>
            <person name="Lindquist E."/>
            <person name="Lipzen A."/>
            <person name="Meier-Kolthoff J.P."/>
            <person name="Ohm R.A."/>
            <person name="Otillar R.P."/>
            <person name="Pangilinan J."/>
            <person name="Peng Y."/>
            <person name="Rokas A."/>
            <person name="Rosa C.A."/>
            <person name="Scheuner C."/>
            <person name="Sibirny A.A."/>
            <person name="Slot J.C."/>
            <person name="Stielow J.B."/>
            <person name="Sun H."/>
            <person name="Kurtzman C.P."/>
            <person name="Blackwell M."/>
            <person name="Jeffries T.W."/>
            <person name="Grigoriev I.V."/>
        </authorList>
    </citation>
    <scope>NUCLEOTIDE SEQUENCE [LARGE SCALE GENOMIC DNA]</scope>
    <source>
        <strain evidence="8">NRRL Y-17796</strain>
    </source>
</reference>
<proteinExistence type="predicted"/>
<evidence type="ECO:0000256" key="1">
    <source>
        <dbReference type="ARBA" id="ARBA00004123"/>
    </source>
</evidence>
<evidence type="ECO:0000256" key="2">
    <source>
        <dbReference type="ARBA" id="ARBA00023125"/>
    </source>
</evidence>
<dbReference type="InterPro" id="IPR009071">
    <property type="entry name" value="HMG_box_dom"/>
</dbReference>
<dbReference type="InterPro" id="IPR050342">
    <property type="entry name" value="HMGB"/>
</dbReference>
<evidence type="ECO:0000313" key="8">
    <source>
        <dbReference type="Proteomes" id="UP000095023"/>
    </source>
</evidence>